<proteinExistence type="predicted"/>
<accession>A0A8T9N0H6</accession>
<dbReference type="InterPro" id="IPR032369">
    <property type="entry name" value="DUF4872"/>
</dbReference>
<feature type="domain" description="Butirosin biosynthesis protein H N-terminal" evidence="1">
    <location>
        <begin position="12"/>
        <end position="143"/>
    </location>
</feature>
<dbReference type="Pfam" id="PF14399">
    <property type="entry name" value="BtrH_N"/>
    <property type="match status" value="1"/>
</dbReference>
<evidence type="ECO:0000259" key="2">
    <source>
        <dbReference type="Pfam" id="PF16169"/>
    </source>
</evidence>
<protein>
    <submittedName>
        <fullName evidence="3">BtrH N-terminal domain-containing protein</fullName>
    </submittedName>
</protein>
<feature type="domain" description="DUF4872" evidence="2">
    <location>
        <begin position="154"/>
        <end position="328"/>
    </location>
</feature>
<gene>
    <name evidence="3" type="ORF">LVJ77_05050</name>
</gene>
<name>A0A8T9N0H6_9NEIS</name>
<dbReference type="RefSeq" id="WP_027010318.1">
    <property type="nucleotide sequence ID" value="NZ_CP091521.1"/>
</dbReference>
<evidence type="ECO:0000313" key="3">
    <source>
        <dbReference type="EMBL" id="UOP05503.1"/>
    </source>
</evidence>
<sequence length="333" mass="37052">MTDDFPHRHTAHCESGTLSALLRRHGCDLDEAMVFGLGRALAFAYIPIVKLAGMPLISYRIPPGRIIANVCRSLNLRVQRQRFASPEKGMAALDAVLDAGDVAVLQTSVFWLPYFPAEMRFHFNAHNLLVYGKDGADYLISDPVFEQAQRCRAEDLQRARFAKGALAPKGLMYTLADAAALHDVPQRLPQLLRRAVAKNARSMLAPVFFVGVRGMRTLSRRLAVLPEKHDEAHCRRYLGHIVRMQEEIGTGGAGFRYLYACFLQQAADVCGETAWQRASQELTAIGDTWREFAADCVRHCRQSPLDGLADLAAQLHGLAQREERLWRGLAAAS</sequence>
<organism evidence="3 4">
    <name type="scientific">Conchiformibius kuhniae</name>
    <dbReference type="NCBI Taxonomy" id="211502"/>
    <lineage>
        <taxon>Bacteria</taxon>
        <taxon>Pseudomonadati</taxon>
        <taxon>Pseudomonadota</taxon>
        <taxon>Betaproteobacteria</taxon>
        <taxon>Neisseriales</taxon>
        <taxon>Neisseriaceae</taxon>
        <taxon>Conchiformibius</taxon>
    </lineage>
</organism>
<reference evidence="3" key="1">
    <citation type="journal article" date="2022" name="Res Sq">
        <title>Evolution of multicellular longitudinally dividing oral cavity symbionts (Neisseriaceae).</title>
        <authorList>
            <person name="Nyongesa S."/>
            <person name="Weber P."/>
            <person name="Bernet E."/>
            <person name="Pullido F."/>
            <person name="Nieckarz M."/>
            <person name="Delaby M."/>
            <person name="Nieves C."/>
            <person name="Viehboeck T."/>
            <person name="Krause N."/>
            <person name="Rivera-Millot A."/>
            <person name="Nakamura A."/>
            <person name="Vischer N."/>
            <person name="VanNieuwenhze M."/>
            <person name="Brun Y."/>
            <person name="Cava F."/>
            <person name="Bulgheresi S."/>
            <person name="Veyrier F."/>
        </authorList>
    </citation>
    <scope>NUCLEOTIDE SEQUENCE</scope>
    <source>
        <strain evidence="3">17694</strain>
    </source>
</reference>
<dbReference type="AlphaFoldDB" id="A0A8T9N0H6"/>
<reference evidence="3" key="2">
    <citation type="submission" date="2024-09" db="EMBL/GenBank/DDBJ databases">
        <authorList>
            <person name="Veyrier F.J."/>
        </authorList>
    </citation>
    <scope>NUCLEOTIDE SEQUENCE</scope>
    <source>
        <strain evidence="3">17694</strain>
    </source>
</reference>
<dbReference type="Pfam" id="PF16169">
    <property type="entry name" value="DUF4872"/>
    <property type="match status" value="1"/>
</dbReference>
<dbReference type="Proteomes" id="UP000831534">
    <property type="component" value="Chromosome"/>
</dbReference>
<dbReference type="EMBL" id="CP091521">
    <property type="protein sequence ID" value="UOP05503.1"/>
    <property type="molecule type" value="Genomic_DNA"/>
</dbReference>
<dbReference type="InterPro" id="IPR026935">
    <property type="entry name" value="BtrH_N"/>
</dbReference>
<keyword evidence="4" id="KW-1185">Reference proteome</keyword>
<evidence type="ECO:0000313" key="4">
    <source>
        <dbReference type="Proteomes" id="UP000831534"/>
    </source>
</evidence>
<evidence type="ECO:0000259" key="1">
    <source>
        <dbReference type="Pfam" id="PF14399"/>
    </source>
</evidence>
<dbReference type="KEGG" id="ckh:LVJ77_05050"/>